<gene>
    <name evidence="1" type="ORF">FA13DRAFT_813943</name>
</gene>
<keyword evidence="2" id="KW-1185">Reference proteome</keyword>
<sequence length="172" mass="19002">MVLPLMLKRNPGLIAKQFKASASQEEFTAEVGNLRTVSRVPPPISTVADIWMEARRLTASGSSTLGPTGAAANWIVTNKVIGKKLTDVNEFKVAMTRPHADCVRYLEGIYTQFVTKYVALQKSTKLFHGDATNENTFFNDKSQLVDFIDFGNMKTSLNDVRFPPCPSSVRGD</sequence>
<organism evidence="1 2">
    <name type="scientific">Coprinellus micaceus</name>
    <name type="common">Glistening ink-cap mushroom</name>
    <name type="synonym">Coprinus micaceus</name>
    <dbReference type="NCBI Taxonomy" id="71717"/>
    <lineage>
        <taxon>Eukaryota</taxon>
        <taxon>Fungi</taxon>
        <taxon>Dikarya</taxon>
        <taxon>Basidiomycota</taxon>
        <taxon>Agaricomycotina</taxon>
        <taxon>Agaricomycetes</taxon>
        <taxon>Agaricomycetidae</taxon>
        <taxon>Agaricales</taxon>
        <taxon>Agaricineae</taxon>
        <taxon>Psathyrellaceae</taxon>
        <taxon>Coprinellus</taxon>
    </lineage>
</organism>
<name>A0A4Y7S457_COPMI</name>
<reference evidence="1 2" key="1">
    <citation type="journal article" date="2019" name="Nat. Ecol. Evol.">
        <title>Megaphylogeny resolves global patterns of mushroom evolution.</title>
        <authorList>
            <person name="Varga T."/>
            <person name="Krizsan K."/>
            <person name="Foldi C."/>
            <person name="Dima B."/>
            <person name="Sanchez-Garcia M."/>
            <person name="Sanchez-Ramirez S."/>
            <person name="Szollosi G.J."/>
            <person name="Szarkandi J.G."/>
            <person name="Papp V."/>
            <person name="Albert L."/>
            <person name="Andreopoulos W."/>
            <person name="Angelini C."/>
            <person name="Antonin V."/>
            <person name="Barry K.W."/>
            <person name="Bougher N.L."/>
            <person name="Buchanan P."/>
            <person name="Buyck B."/>
            <person name="Bense V."/>
            <person name="Catcheside P."/>
            <person name="Chovatia M."/>
            <person name="Cooper J."/>
            <person name="Damon W."/>
            <person name="Desjardin D."/>
            <person name="Finy P."/>
            <person name="Geml J."/>
            <person name="Haridas S."/>
            <person name="Hughes K."/>
            <person name="Justo A."/>
            <person name="Karasinski D."/>
            <person name="Kautmanova I."/>
            <person name="Kiss B."/>
            <person name="Kocsube S."/>
            <person name="Kotiranta H."/>
            <person name="LaButti K.M."/>
            <person name="Lechner B.E."/>
            <person name="Liimatainen K."/>
            <person name="Lipzen A."/>
            <person name="Lukacs Z."/>
            <person name="Mihaltcheva S."/>
            <person name="Morgado L.N."/>
            <person name="Niskanen T."/>
            <person name="Noordeloos M.E."/>
            <person name="Ohm R.A."/>
            <person name="Ortiz-Santana B."/>
            <person name="Ovrebo C."/>
            <person name="Racz N."/>
            <person name="Riley R."/>
            <person name="Savchenko A."/>
            <person name="Shiryaev A."/>
            <person name="Soop K."/>
            <person name="Spirin V."/>
            <person name="Szebenyi C."/>
            <person name="Tomsovsky M."/>
            <person name="Tulloss R.E."/>
            <person name="Uehling J."/>
            <person name="Grigoriev I.V."/>
            <person name="Vagvolgyi C."/>
            <person name="Papp T."/>
            <person name="Martin F.M."/>
            <person name="Miettinen O."/>
            <person name="Hibbett D.S."/>
            <person name="Nagy L.G."/>
        </authorList>
    </citation>
    <scope>NUCLEOTIDE SEQUENCE [LARGE SCALE GENOMIC DNA]</scope>
    <source>
        <strain evidence="1 2">FP101781</strain>
    </source>
</reference>
<dbReference type="AlphaFoldDB" id="A0A4Y7S457"/>
<dbReference type="EMBL" id="QPFP01000339">
    <property type="protein sequence ID" value="TEB15999.1"/>
    <property type="molecule type" value="Genomic_DNA"/>
</dbReference>
<proteinExistence type="predicted"/>
<accession>A0A4Y7S457</accession>
<evidence type="ECO:0000313" key="1">
    <source>
        <dbReference type="EMBL" id="TEB15999.1"/>
    </source>
</evidence>
<evidence type="ECO:0000313" key="2">
    <source>
        <dbReference type="Proteomes" id="UP000298030"/>
    </source>
</evidence>
<comment type="caution">
    <text evidence="1">The sequence shown here is derived from an EMBL/GenBank/DDBJ whole genome shotgun (WGS) entry which is preliminary data.</text>
</comment>
<protein>
    <submittedName>
        <fullName evidence="1">Uncharacterized protein</fullName>
    </submittedName>
</protein>
<dbReference type="Proteomes" id="UP000298030">
    <property type="component" value="Unassembled WGS sequence"/>
</dbReference>